<dbReference type="GO" id="GO:0016787">
    <property type="term" value="F:hydrolase activity"/>
    <property type="evidence" value="ECO:0007669"/>
    <property type="project" value="UniProtKB-KW"/>
</dbReference>
<dbReference type="InterPro" id="IPR029058">
    <property type="entry name" value="AB_hydrolase_fold"/>
</dbReference>
<evidence type="ECO:0000259" key="2">
    <source>
        <dbReference type="Pfam" id="PF07859"/>
    </source>
</evidence>
<evidence type="ECO:0000313" key="3">
    <source>
        <dbReference type="EMBL" id="SBS77373.1"/>
    </source>
</evidence>
<gene>
    <name evidence="3" type="ORF">MHPYR_420019</name>
</gene>
<dbReference type="InterPro" id="IPR013094">
    <property type="entry name" value="AB_hydrolase_3"/>
</dbReference>
<feature type="domain" description="Alpha/beta hydrolase fold-3" evidence="2">
    <location>
        <begin position="119"/>
        <end position="324"/>
    </location>
</feature>
<keyword evidence="1 3" id="KW-0378">Hydrolase</keyword>
<dbReference type="EMBL" id="FLQS01000037">
    <property type="protein sequence ID" value="SBS77373.1"/>
    <property type="molecule type" value="Genomic_DNA"/>
</dbReference>
<protein>
    <submittedName>
        <fullName evidence="3">Alpha/beta hydrolase domain-containing protein</fullName>
    </submittedName>
</protein>
<dbReference type="SUPFAM" id="SSF53474">
    <property type="entry name" value="alpha/beta-Hydrolases"/>
    <property type="match status" value="1"/>
</dbReference>
<dbReference type="Gene3D" id="3.40.50.1820">
    <property type="entry name" value="alpha/beta hydrolase"/>
    <property type="match status" value="1"/>
</dbReference>
<reference evidence="3" key="1">
    <citation type="submission" date="2016-03" db="EMBL/GenBank/DDBJ databases">
        <authorList>
            <person name="Ploux O."/>
        </authorList>
    </citation>
    <scope>NUCLEOTIDE SEQUENCE</scope>
    <source>
        <strain evidence="3">UC10</strain>
    </source>
</reference>
<dbReference type="PANTHER" id="PTHR48081">
    <property type="entry name" value="AB HYDROLASE SUPERFAMILY PROTEIN C4A8.06C"/>
    <property type="match status" value="1"/>
</dbReference>
<sequence>MSRVESSGPGRPTRSSAAGSLSLMKALPAAAGVAAVAAAALALRRYLSARDALAAVPADLRSPLLPILTGDTTERSLRHTRLVTRVSFPTGAGVTVTKRHIAGRPVLVMTPSIRGSAALLYIHGGGMVVGSPQSEASGAAQLARELGVLVVSPDYRLAPEHPFPAALDDCMSALYWLRDNAGGLGIDPDRIAVTGSSAGGGLSASVAQRAHDEGITLRAQALVYPMIDDRTVLRDSHNGRGRFLWTPESNRFGWTAYLGRPPRMPDAPEYAAPARRENLSGLAPAWVGVGELDLFYDESVDYAQRLRAAGVECELVTVPGMYHGADGLARKTPAMRAFRKGVTEFLRSHL</sequence>
<name>A0A1Y5PFF0_9MYCO</name>
<dbReference type="InterPro" id="IPR050300">
    <property type="entry name" value="GDXG_lipolytic_enzyme"/>
</dbReference>
<evidence type="ECO:0000256" key="1">
    <source>
        <dbReference type="ARBA" id="ARBA00022801"/>
    </source>
</evidence>
<dbReference type="AlphaFoldDB" id="A0A1Y5PFF0"/>
<dbReference type="PANTHER" id="PTHR48081:SF8">
    <property type="entry name" value="ALPHA_BETA HYDROLASE FOLD-3 DOMAIN-CONTAINING PROTEIN-RELATED"/>
    <property type="match status" value="1"/>
</dbReference>
<accession>A0A1Y5PFF0</accession>
<proteinExistence type="predicted"/>
<dbReference type="Pfam" id="PF07859">
    <property type="entry name" value="Abhydrolase_3"/>
    <property type="match status" value="1"/>
</dbReference>
<organism evidence="3">
    <name type="scientific">uncultured Mycobacterium sp</name>
    <dbReference type="NCBI Taxonomy" id="171292"/>
    <lineage>
        <taxon>Bacteria</taxon>
        <taxon>Bacillati</taxon>
        <taxon>Actinomycetota</taxon>
        <taxon>Actinomycetes</taxon>
        <taxon>Mycobacteriales</taxon>
        <taxon>Mycobacteriaceae</taxon>
        <taxon>Mycobacterium</taxon>
        <taxon>environmental samples</taxon>
    </lineage>
</organism>